<dbReference type="PANTHER" id="PTHR28399:SF1">
    <property type="entry name" value="BARTTIN"/>
    <property type="match status" value="1"/>
</dbReference>
<feature type="transmembrane region" description="Helical" evidence="2">
    <location>
        <begin position="331"/>
        <end position="351"/>
    </location>
</feature>
<dbReference type="Pfam" id="PF15462">
    <property type="entry name" value="Barttin"/>
    <property type="match status" value="1"/>
</dbReference>
<dbReference type="Proteomes" id="UP000011518">
    <property type="component" value="Unassembled WGS sequence"/>
</dbReference>
<feature type="transmembrane region" description="Helical" evidence="2">
    <location>
        <begin position="125"/>
        <end position="145"/>
    </location>
</feature>
<keyword evidence="4" id="KW-1185">Reference proteome</keyword>
<dbReference type="AlphaFoldDB" id="L9KYZ8"/>
<evidence type="ECO:0000256" key="2">
    <source>
        <dbReference type="SAM" id="Phobius"/>
    </source>
</evidence>
<gene>
    <name evidence="3" type="ORF">TREES_T100006373</name>
</gene>
<feature type="compositionally biased region" description="Basic and acidic residues" evidence="1">
    <location>
        <begin position="578"/>
        <end position="588"/>
    </location>
</feature>
<keyword evidence="2" id="KW-1133">Transmembrane helix</keyword>
<dbReference type="GO" id="GO:0016323">
    <property type="term" value="C:basolateral plasma membrane"/>
    <property type="evidence" value="ECO:0007669"/>
    <property type="project" value="TreeGrafter"/>
</dbReference>
<keyword evidence="2" id="KW-0472">Membrane</keyword>
<accession>L9KYZ8</accession>
<organism evidence="3 4">
    <name type="scientific">Tupaia chinensis</name>
    <name type="common">Chinese tree shrew</name>
    <name type="synonym">Tupaia belangeri chinensis</name>
    <dbReference type="NCBI Taxonomy" id="246437"/>
    <lineage>
        <taxon>Eukaryota</taxon>
        <taxon>Metazoa</taxon>
        <taxon>Chordata</taxon>
        <taxon>Craniata</taxon>
        <taxon>Vertebrata</taxon>
        <taxon>Euteleostomi</taxon>
        <taxon>Mammalia</taxon>
        <taxon>Eutheria</taxon>
        <taxon>Euarchontoglires</taxon>
        <taxon>Scandentia</taxon>
        <taxon>Tupaiidae</taxon>
        <taxon>Tupaia</taxon>
    </lineage>
</organism>
<dbReference type="InParanoid" id="L9KYZ8"/>
<dbReference type="PANTHER" id="PTHR28399">
    <property type="entry name" value="BARTTIN"/>
    <property type="match status" value="1"/>
</dbReference>
<feature type="region of interest" description="Disordered" evidence="1">
    <location>
        <begin position="489"/>
        <end position="626"/>
    </location>
</feature>
<feature type="transmembrane region" description="Helical" evidence="2">
    <location>
        <begin position="357"/>
        <end position="378"/>
    </location>
</feature>
<name>L9KYZ8_TUPCH</name>
<dbReference type="InterPro" id="IPR028164">
    <property type="entry name" value="TMEM61"/>
</dbReference>
<dbReference type="eggNOG" id="ENOG502S3DP">
    <property type="taxonomic scope" value="Eukaryota"/>
</dbReference>
<dbReference type="GO" id="GO:0017081">
    <property type="term" value="F:chloride channel regulator activity"/>
    <property type="evidence" value="ECO:0007669"/>
    <property type="project" value="TreeGrafter"/>
</dbReference>
<evidence type="ECO:0000313" key="4">
    <source>
        <dbReference type="Proteomes" id="UP000011518"/>
    </source>
</evidence>
<evidence type="ECO:0000313" key="3">
    <source>
        <dbReference type="EMBL" id="ELW67986.1"/>
    </source>
</evidence>
<keyword evidence="2" id="KW-0812">Transmembrane</keyword>
<feature type="region of interest" description="Disordered" evidence="1">
    <location>
        <begin position="449"/>
        <end position="475"/>
    </location>
</feature>
<proteinExistence type="predicted"/>
<dbReference type="Pfam" id="PF15105">
    <property type="entry name" value="TMEM61"/>
    <property type="match status" value="1"/>
</dbReference>
<reference evidence="4" key="2">
    <citation type="journal article" date="2013" name="Nat. Commun.">
        <title>Genome of the Chinese tree shrew.</title>
        <authorList>
            <person name="Fan Y."/>
            <person name="Huang Z.Y."/>
            <person name="Cao C.C."/>
            <person name="Chen C.S."/>
            <person name="Chen Y.X."/>
            <person name="Fan D.D."/>
            <person name="He J."/>
            <person name="Hou H.L."/>
            <person name="Hu L."/>
            <person name="Hu X.T."/>
            <person name="Jiang X.T."/>
            <person name="Lai R."/>
            <person name="Lang Y.S."/>
            <person name="Liang B."/>
            <person name="Liao S.G."/>
            <person name="Mu D."/>
            <person name="Ma Y.Y."/>
            <person name="Niu Y.Y."/>
            <person name="Sun X.Q."/>
            <person name="Xia J.Q."/>
            <person name="Xiao J."/>
            <person name="Xiong Z.Q."/>
            <person name="Xu L."/>
            <person name="Yang L."/>
            <person name="Zhang Y."/>
            <person name="Zhao W."/>
            <person name="Zhao X.D."/>
            <person name="Zheng Y.T."/>
            <person name="Zhou J.M."/>
            <person name="Zhu Y.B."/>
            <person name="Zhang G.J."/>
            <person name="Wang J."/>
            <person name="Yao Y.G."/>
        </authorList>
    </citation>
    <scope>NUCLEOTIDE SEQUENCE [LARGE SCALE GENOMIC DNA]</scope>
</reference>
<dbReference type="InterPro" id="IPR029181">
    <property type="entry name" value="Barttin"/>
</dbReference>
<feature type="compositionally biased region" description="Low complexity" evidence="1">
    <location>
        <begin position="604"/>
        <end position="615"/>
    </location>
</feature>
<dbReference type="EMBL" id="KB320587">
    <property type="protein sequence ID" value="ELW67986.1"/>
    <property type="molecule type" value="Genomic_DNA"/>
</dbReference>
<feature type="transmembrane region" description="Helical" evidence="2">
    <location>
        <begin position="176"/>
        <end position="196"/>
    </location>
</feature>
<reference evidence="4" key="1">
    <citation type="submission" date="2012-07" db="EMBL/GenBank/DDBJ databases">
        <title>Genome of the Chinese tree shrew, a rising model animal genetically related to primates.</title>
        <authorList>
            <person name="Zhang G."/>
            <person name="Fan Y."/>
            <person name="Yao Y."/>
            <person name="Huang Z."/>
        </authorList>
    </citation>
    <scope>NUCLEOTIDE SEQUENCE [LARGE SCALE GENOMIC DNA]</scope>
</reference>
<feature type="compositionally biased region" description="Basic and acidic residues" evidence="1">
    <location>
        <begin position="489"/>
        <end position="499"/>
    </location>
</feature>
<dbReference type="STRING" id="246437.L9KYZ8"/>
<feature type="compositionally biased region" description="Acidic residues" evidence="1">
    <location>
        <begin position="590"/>
        <end position="601"/>
    </location>
</feature>
<sequence length="626" mass="67515">MGTCRWVSPLGLQARQGGSTLISEETVPTRMLPLQTFSRNIQTSVDFTACLLAVSPGQDPSDRCRRACVAPAPDRLMAAPEDSDQTLVRGALKCVRTGKGVTILDVLLLLRTTCGGDRVASTLRYCMMVSGTVVLVAGTLCFAWWSEGDAGAQLGQLAPPTEHPVPEAPRLLLRSVSFFCCGTGGLLLFLGLLWSVKAGTRTPPRWDPYHLSRDLYYLTVESAEKESWGPPKVEAIPTYEENTCCPLAEGPSPPPEYRLEEDLHSSASGGALLGTPPLSTPPSYETLLLMPSLERRPVLHPPAQAWVRLQGQEGVHGPGPSQAAMTDEKTFRIGFIVLGFFLLALGTFLMSHDRPQVYGTFYAMGGVMVIGGVIWSMCQCYPKITFVPADSDFQGILPPKALGLLESGLHAEMKSTQPPYVRLWEEAAYDQSLPDFSHVEMRVMGCAEDPRPLLAPGQGQPRLEGSDGGEGGPRGAQAWMEATVVVHRGSDENEGERSPARSRLGSPGCSQGPAPLASLQDDLDLGSSDGSSPNPSPPDGEEPRPPPQEPWACRCPLDHFHDFALIDAPTEDALPEGQQRDPKAKASDPDVVEPEEEEEDLYYGLPDSPGDPLPDQELGFELDAQG</sequence>
<protein>
    <submittedName>
        <fullName evidence="3">Barttin</fullName>
    </submittedName>
</protein>
<evidence type="ECO:0000256" key="1">
    <source>
        <dbReference type="SAM" id="MobiDB-lite"/>
    </source>
</evidence>
<dbReference type="GO" id="GO:0006821">
    <property type="term" value="P:chloride transport"/>
    <property type="evidence" value="ECO:0007669"/>
    <property type="project" value="InterPro"/>
</dbReference>